<protein>
    <submittedName>
        <fullName evidence="2">Expressed protein</fullName>
    </submittedName>
</protein>
<evidence type="ECO:0000256" key="1">
    <source>
        <dbReference type="SAM" id="MobiDB-lite"/>
    </source>
</evidence>
<keyword evidence="3" id="KW-1185">Reference proteome</keyword>
<accession>D8QD43</accession>
<name>D8QD43_SCHCM</name>
<gene>
    <name evidence="2" type="ORF">SCHCODRAFT_85818</name>
</gene>
<dbReference type="GeneID" id="9590163"/>
<dbReference type="EMBL" id="GL377310">
    <property type="protein sequence ID" value="EFI93928.1"/>
    <property type="molecule type" value="Genomic_DNA"/>
</dbReference>
<feature type="region of interest" description="Disordered" evidence="1">
    <location>
        <begin position="62"/>
        <end position="107"/>
    </location>
</feature>
<dbReference type="VEuPathDB" id="FungiDB:SCHCODRAFT_02637983"/>
<dbReference type="Proteomes" id="UP000007431">
    <property type="component" value="Unassembled WGS sequence"/>
</dbReference>
<dbReference type="KEGG" id="scm:SCHCO_02637983"/>
<sequence>MDLDLAPIHSFEEYCSQTRAARREGSSHTHGNRSPQACPLPSFDDLGLHRWTGTILPSHLYLPSSSKSRRGVTPTLPRPSRARREGSPFRRATQRYTGGASARRESSLKQQLLVTRAYRCEDSDRASRILPSIEEYADVSGHDPHGEGRSSSSADPLCGCAGDADETPTPLRAAYRAGGAEGGASPLPRLRELAAHTPASSKRKSAASDAGAADGGVRKRSRIAITDLIH</sequence>
<dbReference type="InParanoid" id="D8QD43"/>
<proteinExistence type="predicted"/>
<evidence type="ECO:0000313" key="3">
    <source>
        <dbReference type="Proteomes" id="UP000007431"/>
    </source>
</evidence>
<dbReference type="RefSeq" id="XP_003028831.1">
    <property type="nucleotide sequence ID" value="XM_003028785.1"/>
</dbReference>
<evidence type="ECO:0000313" key="2">
    <source>
        <dbReference type="EMBL" id="EFI93928.1"/>
    </source>
</evidence>
<dbReference type="OrthoDB" id="2901871at2759"/>
<feature type="region of interest" description="Disordered" evidence="1">
    <location>
        <begin position="138"/>
        <end position="219"/>
    </location>
</feature>
<dbReference type="AlphaFoldDB" id="D8QD43"/>
<dbReference type="HOGENOM" id="CLU_1205359_0_0_1"/>
<organism evidence="3">
    <name type="scientific">Schizophyllum commune (strain H4-8 / FGSC 9210)</name>
    <name type="common">Split gill fungus</name>
    <dbReference type="NCBI Taxonomy" id="578458"/>
    <lineage>
        <taxon>Eukaryota</taxon>
        <taxon>Fungi</taxon>
        <taxon>Dikarya</taxon>
        <taxon>Basidiomycota</taxon>
        <taxon>Agaricomycotina</taxon>
        <taxon>Agaricomycetes</taxon>
        <taxon>Agaricomycetidae</taxon>
        <taxon>Agaricales</taxon>
        <taxon>Schizophyllaceae</taxon>
        <taxon>Schizophyllum</taxon>
    </lineage>
</organism>
<reference evidence="2 3" key="1">
    <citation type="journal article" date="2010" name="Nat. Biotechnol.">
        <title>Genome sequence of the model mushroom Schizophyllum commune.</title>
        <authorList>
            <person name="Ohm R.A."/>
            <person name="de Jong J.F."/>
            <person name="Lugones L.G."/>
            <person name="Aerts A."/>
            <person name="Kothe E."/>
            <person name="Stajich J.E."/>
            <person name="de Vries R.P."/>
            <person name="Record E."/>
            <person name="Levasseur A."/>
            <person name="Baker S.E."/>
            <person name="Bartholomew K.A."/>
            <person name="Coutinho P.M."/>
            <person name="Erdmann S."/>
            <person name="Fowler T.J."/>
            <person name="Gathman A.C."/>
            <person name="Lombard V."/>
            <person name="Henrissat B."/>
            <person name="Knabe N."/>
            <person name="Kuees U."/>
            <person name="Lilly W.W."/>
            <person name="Lindquist E."/>
            <person name="Lucas S."/>
            <person name="Magnuson J.K."/>
            <person name="Piumi F."/>
            <person name="Raudaskoski M."/>
            <person name="Salamov A."/>
            <person name="Schmutz J."/>
            <person name="Schwarze F.W.M.R."/>
            <person name="vanKuyk P.A."/>
            <person name="Horton J.S."/>
            <person name="Grigoriev I.V."/>
            <person name="Woesten H.A.B."/>
        </authorList>
    </citation>
    <scope>NUCLEOTIDE SEQUENCE [LARGE SCALE GENOMIC DNA]</scope>
    <source>
        <strain evidence="3">H4-8 / FGSC 9210</strain>
    </source>
</reference>